<accession>A0A066XJG2</accession>
<proteinExistence type="predicted"/>
<sequence>MDIQNLSLEQALAALRNHLSGSSTLSTEQILDFARWHVLRDKEPFKSANPTTKAVAFLLYGGIHLSGHWRDCDMDRWASFFSSTTGRERYPGALLVLMDVAESQSASYCLDIKDICAVSFACEAQDGRSMGRMYLSCFLTYLETLNQMLNMLKTFRNIPRDVDTLRRDVIDHPIEAGDSPKAAVYALGQLWAFARQCDDVEDYYTMGTTAAGMDAMEIDLPSIYDSDGAVEVMAEIIERRGCLDEEDEDDSSGSF</sequence>
<reference evidence="2" key="1">
    <citation type="journal article" date="2014" name="Genome Announc.">
        <title>Draft genome sequence of Colletotrichum sublineola, a destructive pathogen of cultivated sorghum.</title>
        <authorList>
            <person name="Baroncelli R."/>
            <person name="Sanz-Martin J.M."/>
            <person name="Rech G.E."/>
            <person name="Sukno S.A."/>
            <person name="Thon M.R."/>
        </authorList>
    </citation>
    <scope>NUCLEOTIDE SEQUENCE [LARGE SCALE GENOMIC DNA]</scope>
    <source>
        <strain evidence="2">TX430BB</strain>
    </source>
</reference>
<keyword evidence="2" id="KW-1185">Reference proteome</keyword>
<dbReference type="AlphaFoldDB" id="A0A066XJG2"/>
<gene>
    <name evidence="1" type="ORF">CSUB01_09891</name>
</gene>
<comment type="caution">
    <text evidence="1">The sequence shown here is derived from an EMBL/GenBank/DDBJ whole genome shotgun (WGS) entry which is preliminary data.</text>
</comment>
<name>A0A066XJG2_COLSU</name>
<evidence type="ECO:0000313" key="1">
    <source>
        <dbReference type="EMBL" id="KDN69333.1"/>
    </source>
</evidence>
<dbReference type="HOGENOM" id="CLU_1089951_0_0_1"/>
<dbReference type="EMBL" id="JMSE01000527">
    <property type="protein sequence ID" value="KDN69333.1"/>
    <property type="molecule type" value="Genomic_DNA"/>
</dbReference>
<organism evidence="1 2">
    <name type="scientific">Colletotrichum sublineola</name>
    <name type="common">Sorghum anthracnose fungus</name>
    <dbReference type="NCBI Taxonomy" id="1173701"/>
    <lineage>
        <taxon>Eukaryota</taxon>
        <taxon>Fungi</taxon>
        <taxon>Dikarya</taxon>
        <taxon>Ascomycota</taxon>
        <taxon>Pezizomycotina</taxon>
        <taxon>Sordariomycetes</taxon>
        <taxon>Hypocreomycetidae</taxon>
        <taxon>Glomerellales</taxon>
        <taxon>Glomerellaceae</taxon>
        <taxon>Colletotrichum</taxon>
        <taxon>Colletotrichum graminicola species complex</taxon>
    </lineage>
</organism>
<evidence type="ECO:0000313" key="2">
    <source>
        <dbReference type="Proteomes" id="UP000027238"/>
    </source>
</evidence>
<dbReference type="eggNOG" id="ENOG502T5VI">
    <property type="taxonomic scope" value="Eukaryota"/>
</dbReference>
<protein>
    <submittedName>
        <fullName evidence="1">Uncharacterized protein</fullName>
    </submittedName>
</protein>
<dbReference type="Proteomes" id="UP000027238">
    <property type="component" value="Unassembled WGS sequence"/>
</dbReference>